<keyword evidence="1" id="KW-0732">Signal</keyword>
<keyword evidence="3" id="KW-1185">Reference proteome</keyword>
<evidence type="ECO:0000313" key="3">
    <source>
        <dbReference type="Proteomes" id="UP000249547"/>
    </source>
</evidence>
<dbReference type="GO" id="GO:0046677">
    <property type="term" value="P:response to antibiotic"/>
    <property type="evidence" value="ECO:0007669"/>
    <property type="project" value="InterPro"/>
</dbReference>
<name>A0A327QWA9_9BACT</name>
<comment type="caution">
    <text evidence="2">The sequence shown here is derived from an EMBL/GenBank/DDBJ whole genome shotgun (WGS) entry which is preliminary data.</text>
</comment>
<dbReference type="RefSeq" id="WP_111596754.1">
    <property type="nucleotide sequence ID" value="NZ_QLLL01000002.1"/>
</dbReference>
<proteinExistence type="predicted"/>
<gene>
    <name evidence="2" type="ORF">LX64_01275</name>
</gene>
<evidence type="ECO:0000256" key="1">
    <source>
        <dbReference type="SAM" id="SignalP"/>
    </source>
</evidence>
<dbReference type="EMBL" id="QLLL01000002">
    <property type="protein sequence ID" value="RAJ08621.1"/>
    <property type="molecule type" value="Genomic_DNA"/>
</dbReference>
<dbReference type="PANTHER" id="PTHR31299">
    <property type="entry name" value="ESTERASE, PUTATIVE (AFU_ORTHOLOGUE AFUA_1G05850)-RELATED"/>
    <property type="match status" value="1"/>
</dbReference>
<dbReference type="Pfam" id="PF05139">
    <property type="entry name" value="Erythro_esteras"/>
    <property type="match status" value="2"/>
</dbReference>
<dbReference type="PANTHER" id="PTHR31299:SF0">
    <property type="entry name" value="ESTERASE, PUTATIVE (AFU_ORTHOLOGUE AFUA_1G05850)-RELATED"/>
    <property type="match status" value="1"/>
</dbReference>
<dbReference type="SUPFAM" id="SSF159501">
    <property type="entry name" value="EreA/ChaN-like"/>
    <property type="match status" value="1"/>
</dbReference>
<dbReference type="CDD" id="cd14728">
    <property type="entry name" value="Ere-like"/>
    <property type="match status" value="1"/>
</dbReference>
<dbReference type="Gene3D" id="3.30.1870.10">
    <property type="entry name" value="EreA-like, domain 2"/>
    <property type="match status" value="1"/>
</dbReference>
<evidence type="ECO:0000313" key="2">
    <source>
        <dbReference type="EMBL" id="RAJ08621.1"/>
    </source>
</evidence>
<dbReference type="OrthoDB" id="9810066at2"/>
<dbReference type="InterPro" id="IPR052036">
    <property type="entry name" value="Hydrolase/PRTase-associated"/>
</dbReference>
<reference evidence="2 3" key="1">
    <citation type="submission" date="2018-06" db="EMBL/GenBank/DDBJ databases">
        <title>Genomic Encyclopedia of Archaeal and Bacterial Type Strains, Phase II (KMG-II): from individual species to whole genera.</title>
        <authorList>
            <person name="Goeker M."/>
        </authorList>
    </citation>
    <scope>NUCLEOTIDE SEQUENCE [LARGE SCALE GENOMIC DNA]</scope>
    <source>
        <strain evidence="2 3">DSM 23857</strain>
    </source>
</reference>
<feature type="chain" id="PRO_5016239405" evidence="1">
    <location>
        <begin position="23"/>
        <end position="322"/>
    </location>
</feature>
<accession>A0A327QWA9</accession>
<dbReference type="Proteomes" id="UP000249547">
    <property type="component" value="Unassembled WGS sequence"/>
</dbReference>
<sequence length="322" mass="36590">MQKISCLAIFIVFLTSISTAYSQDANVKWINEHAYALAADTASTSNDLQFLSTELKNNVVFGLGEASHGTKEFYNQKRRIIEYLVVNLEYRQIGFECIQSYIEPINEYITNGRGNLKLLMKDMVLYNTEEIYNLFQLLKQYNEGQPTTKKVRVFGFDREEYAGDPFNRDKYMADNVIAEYAAHKGKTIVWAHNIHLAKDTTMAQFKGLGYHLKENFGQNLYVLGFDTYKGSVTVITPGGLTSHSFEAEQGSFSAMFAKATYANYYLSFNTRPIPFANAKNNIMNIYANWTLVRSLPVKLGIDFDAILFIKNTTASKIILSNN</sequence>
<organism evidence="2 3">
    <name type="scientific">Chitinophaga skermanii</name>
    <dbReference type="NCBI Taxonomy" id="331697"/>
    <lineage>
        <taxon>Bacteria</taxon>
        <taxon>Pseudomonadati</taxon>
        <taxon>Bacteroidota</taxon>
        <taxon>Chitinophagia</taxon>
        <taxon>Chitinophagales</taxon>
        <taxon>Chitinophagaceae</taxon>
        <taxon>Chitinophaga</taxon>
    </lineage>
</organism>
<feature type="signal peptide" evidence="1">
    <location>
        <begin position="1"/>
        <end position="22"/>
    </location>
</feature>
<dbReference type="Gene3D" id="3.40.1660.10">
    <property type="entry name" value="EreA-like (biosynthetic domain)"/>
    <property type="match status" value="2"/>
</dbReference>
<dbReference type="AlphaFoldDB" id="A0A327QWA9"/>
<protein>
    <submittedName>
        <fullName evidence="2">Erythromycin esterase</fullName>
    </submittedName>
</protein>
<dbReference type="InterPro" id="IPR007815">
    <property type="entry name" value="Emycin_Estase"/>
</dbReference>